<feature type="region of interest" description="Disordered" evidence="1">
    <location>
        <begin position="714"/>
        <end position="962"/>
    </location>
</feature>
<feature type="compositionally biased region" description="Low complexity" evidence="1">
    <location>
        <begin position="417"/>
        <end position="434"/>
    </location>
</feature>
<feature type="compositionally biased region" description="Basic and acidic residues" evidence="1">
    <location>
        <begin position="595"/>
        <end position="610"/>
    </location>
</feature>
<evidence type="ECO:0000313" key="4">
    <source>
        <dbReference type="Proteomes" id="UP000735302"/>
    </source>
</evidence>
<feature type="region of interest" description="Disordered" evidence="1">
    <location>
        <begin position="1034"/>
        <end position="1326"/>
    </location>
</feature>
<feature type="compositionally biased region" description="Polar residues" evidence="1">
    <location>
        <begin position="1202"/>
        <end position="1229"/>
    </location>
</feature>
<feature type="region of interest" description="Disordered" evidence="1">
    <location>
        <begin position="553"/>
        <end position="676"/>
    </location>
</feature>
<proteinExistence type="predicted"/>
<feature type="compositionally biased region" description="Polar residues" evidence="1">
    <location>
        <begin position="1252"/>
        <end position="1262"/>
    </location>
</feature>
<name>A0AAV4BTN4_9GAST</name>
<evidence type="ECO:0000256" key="1">
    <source>
        <dbReference type="SAM" id="MobiDB-lite"/>
    </source>
</evidence>
<feature type="compositionally biased region" description="Low complexity" evidence="1">
    <location>
        <begin position="287"/>
        <end position="318"/>
    </location>
</feature>
<dbReference type="Proteomes" id="UP000735302">
    <property type="component" value="Unassembled WGS sequence"/>
</dbReference>
<accession>A0AAV4BTN4</accession>
<feature type="compositionally biased region" description="Polar residues" evidence="1">
    <location>
        <begin position="1077"/>
        <end position="1086"/>
    </location>
</feature>
<organism evidence="3 4">
    <name type="scientific">Plakobranchus ocellatus</name>
    <dbReference type="NCBI Taxonomy" id="259542"/>
    <lineage>
        <taxon>Eukaryota</taxon>
        <taxon>Metazoa</taxon>
        <taxon>Spiralia</taxon>
        <taxon>Lophotrochozoa</taxon>
        <taxon>Mollusca</taxon>
        <taxon>Gastropoda</taxon>
        <taxon>Heterobranchia</taxon>
        <taxon>Euthyneura</taxon>
        <taxon>Panpulmonata</taxon>
        <taxon>Sacoglossa</taxon>
        <taxon>Placobranchoidea</taxon>
        <taxon>Plakobranchidae</taxon>
        <taxon>Plakobranchus</taxon>
    </lineage>
</organism>
<feature type="compositionally biased region" description="Low complexity" evidence="1">
    <location>
        <begin position="378"/>
        <end position="388"/>
    </location>
</feature>
<keyword evidence="2" id="KW-0472">Membrane</keyword>
<keyword evidence="2" id="KW-0812">Transmembrane</keyword>
<reference evidence="3 4" key="1">
    <citation type="journal article" date="2021" name="Elife">
        <title>Chloroplast acquisition without the gene transfer in kleptoplastic sea slugs, Plakobranchus ocellatus.</title>
        <authorList>
            <person name="Maeda T."/>
            <person name="Takahashi S."/>
            <person name="Yoshida T."/>
            <person name="Shimamura S."/>
            <person name="Takaki Y."/>
            <person name="Nagai Y."/>
            <person name="Toyoda A."/>
            <person name="Suzuki Y."/>
            <person name="Arimoto A."/>
            <person name="Ishii H."/>
            <person name="Satoh N."/>
            <person name="Nishiyama T."/>
            <person name="Hasebe M."/>
            <person name="Maruyama T."/>
            <person name="Minagawa J."/>
            <person name="Obokata J."/>
            <person name="Shigenobu S."/>
        </authorList>
    </citation>
    <scope>NUCLEOTIDE SEQUENCE [LARGE SCALE GENOMIC DNA]</scope>
</reference>
<feature type="compositionally biased region" description="Polar residues" evidence="1">
    <location>
        <begin position="921"/>
        <end position="931"/>
    </location>
</feature>
<feature type="compositionally biased region" description="Polar residues" evidence="1">
    <location>
        <begin position="974"/>
        <end position="987"/>
    </location>
</feature>
<feature type="compositionally biased region" description="Polar residues" evidence="1">
    <location>
        <begin position="1140"/>
        <end position="1153"/>
    </location>
</feature>
<comment type="caution">
    <text evidence="3">The sequence shown here is derived from an EMBL/GenBank/DDBJ whole genome shotgun (WGS) entry which is preliminary data.</text>
</comment>
<feature type="region of interest" description="Disordered" evidence="1">
    <location>
        <begin position="244"/>
        <end position="328"/>
    </location>
</feature>
<protein>
    <submittedName>
        <fullName evidence="3">Uncharacterized protein</fullName>
    </submittedName>
</protein>
<evidence type="ECO:0000313" key="3">
    <source>
        <dbReference type="EMBL" id="GFO22179.1"/>
    </source>
</evidence>
<keyword evidence="2" id="KW-1133">Transmembrane helix</keyword>
<sequence>MELHVIAPNREHTCPSTFIDRVCMKTDHHLLPICKSSMCIKTSCGFSKQDYREHAPRSDLQSYFEGGSAALITNPDGEFPNTMSGMVIDSNHLSCRDNQSDISLKDNSFYHCLISSDDYVQKQAIEEDPKCSQFPHSYLKCPTFMWFVGLLEGHGAHLGTSTVWHNRACNTLVDRLFPACASLSTSLVKKLLVYLLVLTILFQSCCEAGVLLRDRPELELRGAQRLSKKDNAFFPYVHLSRKRRSAQSSGIPAGNPSSSDASSEKSQSDKGASTPISPALIPPLSNPAPASSAPSSPQSSSPSSSPSSPDIPRPAISSTQHTSPEFTIPEDLDQTKLLAMLVSTLEKLSLLQQGNSSTPRCFRLREVVQTPSLPAVDSKSSPSLSDQSTANQRGNEVSLLVQEVSSYTQEIDFNATSSKNNSINGNSKSNSRGNATSQTQLLDTTICFKDSMVPVILGKEMKIIEQSKTPDDARNASVVGNAHKDENTQNGGGLLNIIHSGKLSRTQIVVISTCSAIIGMFFLIAAFLRIRNYIKRIRLEQAQARRPKFRSCSVALRNPTHSMEQLRRDSLASKASHQNSVTTKGSNYSQTNASSREEDSSASSPRHDPDTTPLLVITRAPPNTAAEGANPNSIAGGGAESQPLRGGANGGPQGSAAYPGAIRYNRDDTPTQSNSSLQYIDEDRPVVRKKVPLTSSLVKNASGEGGGYTICMNNRAAPRNGGSSHTDRPGTLPTGRDAMRAGTSGKVARSRGDTPPSMADNSGVGRDSSPTALLSPATSSVDGSVNPSFSSGSISNSIPKHREIGGSETITNPSHPATGACTPEHENKSSAPNIIHARDDVEPQENARASGESRTKPGVKTRMDGYQPVSTEEDNAPQLSPELYYEQNDASVQASLASDASPPNTVDASDMGRESPRNKSHNGSINSTQIEAPSPEEMNNDEKLQPLYLSKGAPPSNEGNDIEIPLLKQQSGFGLTQSDTSVSSAPNQGKEFSGQMEYSPSSGYSCDALEIADNDSDEYQKQFHDQMLNGVEVEDGVCSPHSSQFSVEIPKEEKGITGGYSATPDVQIDGPKDTNHESSLSSSPDLTKTIPFSGASEDCTPSAPKEADKSPSADISGNAGDQPSQLEKVSNAQHAHKQSDNSGNTADNVSTPDTKCVDSHISDKLDTLNSDKQDIPLVVDEEETSSKTSTPESPDTAVLPEQSLSSNVQMSSLQNGDDQENITNQQKTASHADFSNPIDISEQSPEKPSPLKTKSQSSNNKEISLLPVLENNNETNKDMFSASSSAGKDSLEEKNISNHGLKNGKSECLSESLSNDTTNCPNGEVE</sequence>
<feature type="region of interest" description="Disordered" evidence="1">
    <location>
        <begin position="974"/>
        <end position="1002"/>
    </location>
</feature>
<feature type="region of interest" description="Disordered" evidence="1">
    <location>
        <begin position="373"/>
        <end position="395"/>
    </location>
</feature>
<feature type="compositionally biased region" description="Polar residues" evidence="1">
    <location>
        <begin position="768"/>
        <end position="782"/>
    </location>
</feature>
<feature type="region of interest" description="Disordered" evidence="1">
    <location>
        <begin position="416"/>
        <end position="436"/>
    </location>
</feature>
<feature type="transmembrane region" description="Helical" evidence="2">
    <location>
        <begin position="508"/>
        <end position="528"/>
    </location>
</feature>
<dbReference type="EMBL" id="BLXT01005342">
    <property type="protein sequence ID" value="GFO22179.1"/>
    <property type="molecule type" value="Genomic_DNA"/>
</dbReference>
<feature type="compositionally biased region" description="Polar residues" evidence="1">
    <location>
        <begin position="573"/>
        <end position="592"/>
    </location>
</feature>
<feature type="compositionally biased region" description="Low complexity" evidence="1">
    <location>
        <begin position="783"/>
        <end position="798"/>
    </location>
</feature>
<feature type="compositionally biased region" description="Low complexity" evidence="1">
    <location>
        <begin position="1186"/>
        <end position="1196"/>
    </location>
</feature>
<feature type="compositionally biased region" description="Basic and acidic residues" evidence="1">
    <location>
        <begin position="1155"/>
        <end position="1174"/>
    </location>
</feature>
<feature type="compositionally biased region" description="Polar residues" evidence="1">
    <location>
        <begin position="1309"/>
        <end position="1326"/>
    </location>
</feature>
<keyword evidence="4" id="KW-1185">Reference proteome</keyword>
<evidence type="ECO:0000256" key="2">
    <source>
        <dbReference type="SAM" id="Phobius"/>
    </source>
</evidence>
<gene>
    <name evidence="3" type="ORF">PoB_004868400</name>
</gene>
<feature type="compositionally biased region" description="Polar residues" evidence="1">
    <location>
        <begin position="1113"/>
        <end position="1133"/>
    </location>
</feature>
<feature type="compositionally biased region" description="Polar residues" evidence="1">
    <location>
        <begin position="888"/>
        <end position="907"/>
    </location>
</feature>